<dbReference type="AlphaFoldDB" id="A0A223K2V3"/>
<dbReference type="PANTHER" id="PTHR11537:SF254">
    <property type="entry name" value="POTASSIUM VOLTAGE-GATED CHANNEL PROTEIN SHAB"/>
    <property type="match status" value="1"/>
</dbReference>
<keyword evidence="5" id="KW-0631">Potassium channel</keyword>
<dbReference type="EMBL" id="CP122959">
    <property type="protein sequence ID" value="WGI18423.1"/>
    <property type="molecule type" value="Genomic_DNA"/>
</dbReference>
<evidence type="ECO:0000256" key="7">
    <source>
        <dbReference type="ARBA" id="ARBA00022958"/>
    </source>
</evidence>
<dbReference type="PRINTS" id="PR00169">
    <property type="entry name" value="KCHANNEL"/>
</dbReference>
<dbReference type="InterPro" id="IPR027359">
    <property type="entry name" value="Volt_channel_dom_sf"/>
</dbReference>
<dbReference type="PANTHER" id="PTHR11537">
    <property type="entry name" value="VOLTAGE-GATED POTASSIUM CHANNEL"/>
    <property type="match status" value="1"/>
</dbReference>
<dbReference type="GO" id="GO:0008076">
    <property type="term" value="C:voltage-gated potassium channel complex"/>
    <property type="evidence" value="ECO:0007669"/>
    <property type="project" value="InterPro"/>
</dbReference>
<evidence type="ECO:0000256" key="6">
    <source>
        <dbReference type="ARBA" id="ARBA00022882"/>
    </source>
</evidence>
<evidence type="ECO:0000256" key="5">
    <source>
        <dbReference type="ARBA" id="ARBA00022826"/>
    </source>
</evidence>
<evidence type="ECO:0000256" key="9">
    <source>
        <dbReference type="ARBA" id="ARBA00023065"/>
    </source>
</evidence>
<keyword evidence="7" id="KW-0630">Potassium</keyword>
<evidence type="ECO:0000313" key="14">
    <source>
        <dbReference type="Proteomes" id="UP001179858"/>
    </source>
</evidence>
<accession>A0A223K2V3</accession>
<dbReference type="InterPro" id="IPR005821">
    <property type="entry name" value="Ion_trans_dom"/>
</dbReference>
<organism evidence="13 14">
    <name type="scientific">Latilactobacillus sakei</name>
    <name type="common">Lactobacillus sakei</name>
    <dbReference type="NCBI Taxonomy" id="1599"/>
    <lineage>
        <taxon>Bacteria</taxon>
        <taxon>Bacillati</taxon>
        <taxon>Bacillota</taxon>
        <taxon>Bacilli</taxon>
        <taxon>Lactobacillales</taxon>
        <taxon>Lactobacillaceae</taxon>
        <taxon>Latilactobacillus</taxon>
    </lineage>
</organism>
<reference evidence="13" key="1">
    <citation type="submission" date="2023-04" db="EMBL/GenBank/DDBJ databases">
        <title>Novel strain of Lactilactobacillus sakei and use thereof.</title>
        <authorList>
            <person name="Kim S.Y."/>
        </authorList>
    </citation>
    <scope>NUCLEOTIDE SEQUENCE</scope>
    <source>
        <strain evidence="13">HUP1</strain>
    </source>
</reference>
<evidence type="ECO:0000256" key="1">
    <source>
        <dbReference type="ARBA" id="ARBA00004141"/>
    </source>
</evidence>
<dbReference type="GO" id="GO:0001508">
    <property type="term" value="P:action potential"/>
    <property type="evidence" value="ECO:0007669"/>
    <property type="project" value="TreeGrafter"/>
</dbReference>
<evidence type="ECO:0000256" key="10">
    <source>
        <dbReference type="ARBA" id="ARBA00023136"/>
    </source>
</evidence>
<keyword evidence="11" id="KW-0407">Ion channel</keyword>
<keyword evidence="6" id="KW-0851">Voltage-gated channel</keyword>
<dbReference type="GO" id="GO:0005249">
    <property type="term" value="F:voltage-gated potassium channel activity"/>
    <property type="evidence" value="ECO:0007669"/>
    <property type="project" value="InterPro"/>
</dbReference>
<evidence type="ECO:0000256" key="4">
    <source>
        <dbReference type="ARBA" id="ARBA00022692"/>
    </source>
</evidence>
<dbReference type="Pfam" id="PF00520">
    <property type="entry name" value="Ion_trans"/>
    <property type="match status" value="1"/>
</dbReference>
<evidence type="ECO:0000256" key="2">
    <source>
        <dbReference type="ARBA" id="ARBA00022448"/>
    </source>
</evidence>
<keyword evidence="8" id="KW-1133">Transmembrane helix</keyword>
<evidence type="ECO:0000256" key="3">
    <source>
        <dbReference type="ARBA" id="ARBA00022538"/>
    </source>
</evidence>
<protein>
    <submittedName>
        <fullName evidence="13">Ion transporter</fullName>
    </submittedName>
</protein>
<keyword evidence="2" id="KW-0813">Transport</keyword>
<keyword evidence="3" id="KW-0633">Potassium transport</keyword>
<evidence type="ECO:0000259" key="12">
    <source>
        <dbReference type="Pfam" id="PF00520"/>
    </source>
</evidence>
<dbReference type="Proteomes" id="UP001179858">
    <property type="component" value="Chromosome"/>
</dbReference>
<dbReference type="GeneID" id="57132073"/>
<dbReference type="Gene3D" id="1.20.120.350">
    <property type="entry name" value="Voltage-gated potassium channels. Chain C"/>
    <property type="match status" value="1"/>
</dbReference>
<keyword evidence="4" id="KW-0812">Transmembrane</keyword>
<dbReference type="OMA" id="IPRSIYW"/>
<dbReference type="Gene3D" id="1.10.287.70">
    <property type="match status" value="1"/>
</dbReference>
<dbReference type="SUPFAM" id="SSF81324">
    <property type="entry name" value="Voltage-gated potassium channels"/>
    <property type="match status" value="1"/>
</dbReference>
<comment type="subcellular location">
    <subcellularLocation>
        <location evidence="1">Membrane</location>
        <topology evidence="1">Multi-pass membrane protein</topology>
    </subcellularLocation>
</comment>
<evidence type="ECO:0000256" key="8">
    <source>
        <dbReference type="ARBA" id="ARBA00022989"/>
    </source>
</evidence>
<evidence type="ECO:0000256" key="11">
    <source>
        <dbReference type="ARBA" id="ARBA00023303"/>
    </source>
</evidence>
<keyword evidence="10" id="KW-0472">Membrane</keyword>
<dbReference type="InterPro" id="IPR028325">
    <property type="entry name" value="VG_K_chnl"/>
</dbReference>
<evidence type="ECO:0000313" key="13">
    <source>
        <dbReference type="EMBL" id="WGI18423.1"/>
    </source>
</evidence>
<name>A0A223K2V3_LATSK</name>
<proteinExistence type="predicted"/>
<dbReference type="RefSeq" id="WP_011374850.1">
    <property type="nucleotide sequence ID" value="NZ_AP017931.1"/>
</dbReference>
<feature type="domain" description="Ion transport" evidence="12">
    <location>
        <begin position="6"/>
        <end position="211"/>
    </location>
</feature>
<sequence>MKLLKRFYTITIAVLAIISIIFVLLDYSSLIDLTTAPYLTIDNTILIIFTVDYFVRLWFATDKRRFFKTNIFDLLAIIPLSTLFSFFRLGRLFRIAGLMKVFRFTRLVGLTGKLQRHSKKFLKQNGLLYLTYVSAAVLIIASVLYALAEKATLADSFWWAIATATTVGYGDISPHTLIGRIAAIMLMSVGIGFIGTLTSSITSYFTQDTDDKLDEILKKLDHLEQENKTLKALYHDKESESK</sequence>
<keyword evidence="9" id="KW-0406">Ion transport</keyword>
<gene>
    <name evidence="13" type="ORF">QBD03_06585</name>
</gene>